<dbReference type="RefSeq" id="WP_188368467.1">
    <property type="nucleotide sequence ID" value="NZ_BMDT01000014.1"/>
</dbReference>
<evidence type="ECO:0000313" key="4">
    <source>
        <dbReference type="EMBL" id="GGI66643.1"/>
    </source>
</evidence>
<reference evidence="4" key="1">
    <citation type="journal article" date="2014" name="Int. J. Syst. Evol. Microbiol.">
        <title>Complete genome sequence of Corynebacterium casei LMG S-19264T (=DSM 44701T), isolated from a smear-ripened cheese.</title>
        <authorList>
            <consortium name="US DOE Joint Genome Institute (JGI-PGF)"/>
            <person name="Walter F."/>
            <person name="Albersmeier A."/>
            <person name="Kalinowski J."/>
            <person name="Ruckert C."/>
        </authorList>
    </citation>
    <scope>NUCLEOTIDE SEQUENCE</scope>
    <source>
        <strain evidence="4">CCM 8433</strain>
    </source>
</reference>
<accession>A0A917JGS5</accession>
<evidence type="ECO:0000259" key="3">
    <source>
        <dbReference type="Pfam" id="PF13514"/>
    </source>
</evidence>
<protein>
    <recommendedName>
        <fullName evidence="3">YhaN AAA domain-containing protein</fullName>
    </recommendedName>
</protein>
<dbReference type="InterPro" id="IPR038734">
    <property type="entry name" value="YhaN_AAA"/>
</dbReference>
<dbReference type="PANTHER" id="PTHR41259:SF1">
    <property type="entry name" value="DOUBLE-STRAND BREAK REPAIR RAD50 ATPASE, PUTATIVE-RELATED"/>
    <property type="match status" value="1"/>
</dbReference>
<evidence type="ECO:0000256" key="2">
    <source>
        <dbReference type="SAM" id="Phobius"/>
    </source>
</evidence>
<feature type="coiled-coil region" evidence="1">
    <location>
        <begin position="182"/>
        <end position="219"/>
    </location>
</feature>
<evidence type="ECO:0000256" key="1">
    <source>
        <dbReference type="SAM" id="Coils"/>
    </source>
</evidence>
<dbReference type="PANTHER" id="PTHR41259">
    <property type="entry name" value="DOUBLE-STRAND BREAK REPAIR RAD50 ATPASE, PUTATIVE-RELATED"/>
    <property type="match status" value="1"/>
</dbReference>
<dbReference type="Gene3D" id="3.40.50.300">
    <property type="entry name" value="P-loop containing nucleotide triphosphate hydrolases"/>
    <property type="match status" value="2"/>
</dbReference>
<dbReference type="EMBL" id="BMDT01000014">
    <property type="protein sequence ID" value="GGI66643.1"/>
    <property type="molecule type" value="Genomic_DNA"/>
</dbReference>
<keyword evidence="2" id="KW-1133">Transmembrane helix</keyword>
<keyword evidence="2" id="KW-0812">Transmembrane</keyword>
<sequence length="885" mass="104633">MKIIRVEISGFGHFRQKTIEFSEGNQLFFGENEAGKSTLYHFIQTMLFGFSQKSKKKRDYTPTDGAAFGGKLWLSIDGYEEIRIERFRSIQRGKAAIYVGEQEGDELWLQKLLAPLTLETFQEVFTFQQEQLTEIDRLQEKELHGALISLGISGSVQVMNQIQQYERKTQELYTPRAQKLPLNQKLTQWQRLKEKIQQKEQQEEQVQRGYQQIAQYQTQETQSHEQRVALQEQRQRIEQQQLNWPLYEEWQQLQLIEEPQTSIENKQELQTFYQEYQNINDAIHKKETELSQLESDPGSDRYFFYLDQEVTVQQILREKVTMVRQFDEYQRTSQVFNEYQTKQQQIQQKRGWGHQAPPLSDPKILDAIDSLQMHEEEQANATLRQKWLSEQYEQLLAEIREMEQKQPNLFANHKQKQQRSYGLLAGGVFFAVLSLLLSGSLQWLLLAVAVVLFGTGIFFQIQQAKIRQNIPLWQEKMFKKEQLDLELTQQQTLVDGLNQIIVREKQQLQAGFGSETDTSKWLQMVEAYNQEVHDYRYLLEELAKLEPKLRQLKEQLRLFDQQFEIFEEWLPLQGKNVSDKLEILETFHLKMQATKMKRLQQSSTILVQQLSQLKKNREELFEQYKNLLWTFGLTHPNEIPLWSKQWDEKARAQARKAELSQLLTPLFPKKTTKQMLAEALEAVIDQERTLQQGFNVDLEERKRLEVQIEQLQKDGTLDQLYQEETQLRSEIEEAMIEWSKNRLLGQFLTDLATELSEQQLPQLLQQASHYFSILTKTRYEQVLLENGALFVSGHDEIQSIYQLSTGTKDQLIMAIRFAYLNLQRHQILAPVIIDDGWLHYDALRKEQLAQLLAEFGEDYQIICLSSDQEMVSYYQDFNQEVKMLK</sequence>
<comment type="caution">
    <text evidence="4">The sequence shown here is derived from an EMBL/GenBank/DDBJ whole genome shotgun (WGS) entry which is preliminary data.</text>
</comment>
<keyword evidence="2" id="KW-0472">Membrane</keyword>
<feature type="transmembrane region" description="Helical" evidence="2">
    <location>
        <begin position="420"/>
        <end position="437"/>
    </location>
</feature>
<keyword evidence="1" id="KW-0175">Coiled coil</keyword>
<keyword evidence="5" id="KW-1185">Reference proteome</keyword>
<dbReference type="AlphaFoldDB" id="A0A917JGS5"/>
<feature type="coiled-coil region" evidence="1">
    <location>
        <begin position="385"/>
        <end position="412"/>
    </location>
</feature>
<feature type="coiled-coil region" evidence="1">
    <location>
        <begin position="694"/>
        <end position="737"/>
    </location>
</feature>
<feature type="domain" description="YhaN AAA" evidence="3">
    <location>
        <begin position="1"/>
        <end position="204"/>
    </location>
</feature>
<name>A0A917JGS5_9ENTE</name>
<dbReference type="InterPro" id="IPR027417">
    <property type="entry name" value="P-loop_NTPase"/>
</dbReference>
<dbReference type="Proteomes" id="UP000622610">
    <property type="component" value="Unassembled WGS sequence"/>
</dbReference>
<feature type="coiled-coil region" evidence="1">
    <location>
        <begin position="596"/>
        <end position="630"/>
    </location>
</feature>
<organism evidence="4 5">
    <name type="scientific">Enterococcus alcedinis</name>
    <dbReference type="NCBI Taxonomy" id="1274384"/>
    <lineage>
        <taxon>Bacteria</taxon>
        <taxon>Bacillati</taxon>
        <taxon>Bacillota</taxon>
        <taxon>Bacilli</taxon>
        <taxon>Lactobacillales</taxon>
        <taxon>Enterococcaceae</taxon>
        <taxon>Enterococcus</taxon>
    </lineage>
</organism>
<dbReference type="Gene3D" id="1.10.287.1490">
    <property type="match status" value="1"/>
</dbReference>
<feature type="transmembrane region" description="Helical" evidence="2">
    <location>
        <begin position="443"/>
        <end position="461"/>
    </location>
</feature>
<reference evidence="4" key="2">
    <citation type="submission" date="2020-09" db="EMBL/GenBank/DDBJ databases">
        <authorList>
            <person name="Sun Q."/>
            <person name="Sedlacek I."/>
        </authorList>
    </citation>
    <scope>NUCLEOTIDE SEQUENCE</scope>
    <source>
        <strain evidence="4">CCM 8433</strain>
    </source>
</reference>
<proteinExistence type="predicted"/>
<gene>
    <name evidence="4" type="ORF">GCM10011482_22970</name>
</gene>
<dbReference type="Pfam" id="PF13514">
    <property type="entry name" value="AAA_27"/>
    <property type="match status" value="1"/>
</dbReference>
<evidence type="ECO:0000313" key="5">
    <source>
        <dbReference type="Proteomes" id="UP000622610"/>
    </source>
</evidence>
<dbReference type="SUPFAM" id="SSF52540">
    <property type="entry name" value="P-loop containing nucleoside triphosphate hydrolases"/>
    <property type="match status" value="1"/>
</dbReference>